<accession>A0A3T0VA04</accession>
<dbReference type="PANTHER" id="PTHR20941:SF1">
    <property type="entry name" value="FOLIC ACID SYNTHESIS PROTEIN FOL1"/>
    <property type="match status" value="1"/>
</dbReference>
<evidence type="ECO:0000313" key="2">
    <source>
        <dbReference type="EMBL" id="AZZ86818.1"/>
    </source>
</evidence>
<dbReference type="GO" id="GO:0046654">
    <property type="term" value="P:tetrahydrofolate biosynthetic process"/>
    <property type="evidence" value="ECO:0007669"/>
    <property type="project" value="TreeGrafter"/>
</dbReference>
<organism evidence="2">
    <name type="scientific">Escherichia coli</name>
    <dbReference type="NCBI Taxonomy" id="562"/>
    <lineage>
        <taxon>Bacteria</taxon>
        <taxon>Pseudomonadati</taxon>
        <taxon>Pseudomonadota</taxon>
        <taxon>Gammaproteobacteria</taxon>
        <taxon>Enterobacterales</taxon>
        <taxon>Enterobacteriaceae</taxon>
        <taxon>Escherichia</taxon>
    </lineage>
</organism>
<dbReference type="InterPro" id="IPR045031">
    <property type="entry name" value="DHP_synth-like"/>
</dbReference>
<dbReference type="GO" id="GO:0004156">
    <property type="term" value="F:dihydropteroate synthase activity"/>
    <property type="evidence" value="ECO:0007669"/>
    <property type="project" value="UniProtKB-EC"/>
</dbReference>
<dbReference type="PROSITE" id="PS00792">
    <property type="entry name" value="DHPS_1"/>
    <property type="match status" value="1"/>
</dbReference>
<keyword evidence="2" id="KW-0614">Plasmid</keyword>
<dbReference type="EC" id="2.5.1.15" evidence="2"/>
<dbReference type="PROSITE" id="PS50972">
    <property type="entry name" value="PTERIN_BINDING"/>
    <property type="match status" value="1"/>
</dbReference>
<dbReference type="Pfam" id="PF00809">
    <property type="entry name" value="Pterin_bind"/>
    <property type="match status" value="1"/>
</dbReference>
<proteinExistence type="predicted"/>
<dbReference type="PANTHER" id="PTHR20941">
    <property type="entry name" value="FOLATE SYNTHESIS PROTEINS"/>
    <property type="match status" value="1"/>
</dbReference>
<dbReference type="InterPro" id="IPR000489">
    <property type="entry name" value="Pterin-binding_dom"/>
</dbReference>
<geneLocation type="plasmid" evidence="2">
    <name>pLHM10-1</name>
</geneLocation>
<keyword evidence="2" id="KW-0808">Transferase</keyword>
<evidence type="ECO:0000259" key="1">
    <source>
        <dbReference type="PROSITE" id="PS50972"/>
    </source>
</evidence>
<dbReference type="PROSITE" id="PS00793">
    <property type="entry name" value="DHPS_2"/>
    <property type="match status" value="1"/>
</dbReference>
<name>A0A3T0VA04_ECOLX</name>
<sequence length="171" mass="17916">MNKSLIIFGIVNITSDSFSDGGRYLAPDAAIAQARKLMAEGADVIDLGPASSNPDAAPVSSDTEIARIAPVLDALKADGIPVSLDSYQPATQAYALSRGVAYLNDIRGFPDAAFYPQLAKSSAKLVVMHSVQDGQADRRGHGLTIDLHCHVSDRLGRRGAGALAVAGQRPF</sequence>
<gene>
    <name evidence="2" type="primary">sul2'</name>
</gene>
<dbReference type="InterPro" id="IPR011005">
    <property type="entry name" value="Dihydropteroate_synth-like_sf"/>
</dbReference>
<dbReference type="SUPFAM" id="SSF51717">
    <property type="entry name" value="Dihydropteroate synthetase-like"/>
    <property type="match status" value="1"/>
</dbReference>
<dbReference type="AlphaFoldDB" id="A0A3T0VA04"/>
<dbReference type="EMBL" id="MH938807">
    <property type="protein sequence ID" value="AZZ86818.1"/>
    <property type="molecule type" value="Genomic_DNA"/>
</dbReference>
<protein>
    <submittedName>
        <fullName evidence="2">Dihydropteroate synthase</fullName>
        <ecNumber evidence="2">2.5.1.15</ecNumber>
    </submittedName>
</protein>
<feature type="domain" description="Pterin-binding" evidence="1">
    <location>
        <begin position="5"/>
        <end position="171"/>
    </location>
</feature>
<dbReference type="GO" id="GO:0005829">
    <property type="term" value="C:cytosol"/>
    <property type="evidence" value="ECO:0007669"/>
    <property type="project" value="TreeGrafter"/>
</dbReference>
<dbReference type="Gene3D" id="3.20.20.20">
    <property type="entry name" value="Dihydropteroate synthase-like"/>
    <property type="match status" value="1"/>
</dbReference>
<reference evidence="2" key="1">
    <citation type="submission" date="2018-09" db="EMBL/GenBank/DDBJ databases">
        <title>Escherichia coli strain LHM10-1 plasmid pLHM10-1, complete sequence.</title>
        <authorList>
            <person name="Chen C."/>
            <person name="Sun J."/>
            <person name="Cui C.-Y."/>
            <person name="Zhang Y."/>
            <person name="Liu X."/>
            <person name="Liao X.-P."/>
            <person name="Liu Y.-H."/>
        </authorList>
    </citation>
    <scope>NUCLEOTIDE SEQUENCE</scope>
    <source>
        <strain evidence="2">LHM10-1</strain>
        <plasmid evidence="2">pLHM10-1</plasmid>
    </source>
</reference>